<accession>A0A8S4BZX9</accession>
<protein>
    <submittedName>
        <fullName evidence="2">Uncharacterized protein</fullName>
    </submittedName>
</protein>
<sequence>MLIREMEAQIVGDKTQGLSSDTTEKESQADKHVSALEEKRSKRGLSIR</sequence>
<feature type="region of interest" description="Disordered" evidence="1">
    <location>
        <begin position="1"/>
        <end position="48"/>
    </location>
</feature>
<evidence type="ECO:0000256" key="1">
    <source>
        <dbReference type="SAM" id="MobiDB-lite"/>
    </source>
</evidence>
<dbReference type="EMBL" id="CAJVAF010000103">
    <property type="protein sequence ID" value="CAG7590392.1"/>
    <property type="molecule type" value="Genomic_DNA"/>
</dbReference>
<evidence type="ECO:0000313" key="3">
    <source>
        <dbReference type="Proteomes" id="UP000837675"/>
    </source>
</evidence>
<name>A0A8S4BZX9_9ACAR</name>
<evidence type="ECO:0000313" key="2">
    <source>
        <dbReference type="EMBL" id="CAG7590392.1"/>
    </source>
</evidence>
<reference evidence="2" key="1">
    <citation type="submission" date="2021-06" db="EMBL/GenBank/DDBJ databases">
        <authorList>
            <person name="Nardi T."/>
            <person name="Nardi T."/>
        </authorList>
    </citation>
    <scope>NUCLEOTIDE SEQUENCE</scope>
</reference>
<dbReference type="AlphaFoldDB" id="A0A8S4BZX9"/>
<feature type="compositionally biased region" description="Basic and acidic residues" evidence="1">
    <location>
        <begin position="22"/>
        <end position="40"/>
    </location>
</feature>
<gene>
    <name evidence="2" type="ORF">MHYMCMPASI_00298</name>
</gene>
<dbReference type="Proteomes" id="UP000837675">
    <property type="component" value="Unassembled WGS sequence"/>
</dbReference>
<keyword evidence="3" id="KW-1185">Reference proteome</keyword>
<organism evidence="2 3">
    <name type="scientific">Hyalomma marginatum</name>
    <dbReference type="NCBI Taxonomy" id="34627"/>
    <lineage>
        <taxon>Eukaryota</taxon>
        <taxon>Metazoa</taxon>
        <taxon>Ecdysozoa</taxon>
        <taxon>Arthropoda</taxon>
        <taxon>Chelicerata</taxon>
        <taxon>Arachnida</taxon>
        <taxon>Acari</taxon>
        <taxon>Parasitiformes</taxon>
        <taxon>Ixodida</taxon>
        <taxon>Ixodoidea</taxon>
        <taxon>Ixodidae</taxon>
        <taxon>Hyalomminae</taxon>
        <taxon>Hyalomma</taxon>
    </lineage>
</organism>
<proteinExistence type="predicted"/>
<comment type="caution">
    <text evidence="2">The sequence shown here is derived from an EMBL/GenBank/DDBJ whole genome shotgun (WGS) entry which is preliminary data.</text>
</comment>